<dbReference type="InterPro" id="IPR026264">
    <property type="entry name" value="VirB8/PtlE"/>
</dbReference>
<gene>
    <name evidence="9" type="ORF">F4695_000804</name>
</gene>
<dbReference type="GO" id="GO:0005886">
    <property type="term" value="C:plasma membrane"/>
    <property type="evidence" value="ECO:0007669"/>
    <property type="project" value="UniProtKB-SubCell"/>
</dbReference>
<evidence type="ECO:0000256" key="2">
    <source>
        <dbReference type="ARBA" id="ARBA00011070"/>
    </source>
</evidence>
<comment type="similarity">
    <text evidence="2">Belongs to the virB8 family.</text>
</comment>
<dbReference type="SUPFAM" id="SSF54427">
    <property type="entry name" value="NTF2-like"/>
    <property type="match status" value="1"/>
</dbReference>
<feature type="transmembrane region" description="Helical" evidence="7">
    <location>
        <begin position="33"/>
        <end position="56"/>
    </location>
</feature>
<keyword evidence="6 7" id="KW-0472">Membrane</keyword>
<sequence length="235" mass="26667">MEKQQEMVDKRYYQQGATWEDEIHRNLRRSRTLAWIVAFVSLAIALLSVSTLVLILPLRQYEPYVVEVDKTTGYLEIAHALKPGGLASDEAVTTANIVRYIRARETYDPHLLKVNFDLASLLSADAAVQDLVHDFSPSNPRSLDKVNGADTTISVTVKSVSFLNNQTASVRFSTESSRNGQIRQNHWVSVLRFRYSTKPMRNEYRFDNPLGFEVITYRRDQESVSTTPPASEANP</sequence>
<comment type="subcellular location">
    <subcellularLocation>
        <location evidence="1">Cell membrane</location>
        <topology evidence="1">Single-pass membrane protein</topology>
    </subcellularLocation>
</comment>
<keyword evidence="10" id="KW-1185">Reference proteome</keyword>
<dbReference type="Proteomes" id="UP000585437">
    <property type="component" value="Unassembled WGS sequence"/>
</dbReference>
<dbReference type="RefSeq" id="WP_184653929.1">
    <property type="nucleotide sequence ID" value="NZ_JACHBU010000002.1"/>
</dbReference>
<organism evidence="9 10">
    <name type="scientific">Rhizobium soli</name>
    <dbReference type="NCBI Taxonomy" id="424798"/>
    <lineage>
        <taxon>Bacteria</taxon>
        <taxon>Pseudomonadati</taxon>
        <taxon>Pseudomonadota</taxon>
        <taxon>Alphaproteobacteria</taxon>
        <taxon>Hyphomicrobiales</taxon>
        <taxon>Rhizobiaceae</taxon>
        <taxon>Rhizobium/Agrobacterium group</taxon>
        <taxon>Rhizobium</taxon>
    </lineage>
</organism>
<evidence type="ECO:0000259" key="8">
    <source>
        <dbReference type="Pfam" id="PF04335"/>
    </source>
</evidence>
<comment type="caution">
    <text evidence="9">The sequence shown here is derived from an EMBL/GenBank/DDBJ whole genome shotgun (WGS) entry which is preliminary data.</text>
</comment>
<dbReference type="PIRSF" id="PIRSF003299">
    <property type="entry name" value="VirB8_PtlE"/>
    <property type="match status" value="1"/>
</dbReference>
<reference evidence="9 10" key="1">
    <citation type="submission" date="2020-08" db="EMBL/GenBank/DDBJ databases">
        <title>The Agave Microbiome: Exploring the role of microbial communities in plant adaptations to desert environments.</title>
        <authorList>
            <person name="Partida-Martinez L.P."/>
        </authorList>
    </citation>
    <scope>NUCLEOTIDE SEQUENCE [LARGE SCALE GENOMIC DNA]</scope>
    <source>
        <strain evidence="9 10">AS3.12</strain>
    </source>
</reference>
<dbReference type="InterPro" id="IPR032710">
    <property type="entry name" value="NTF2-like_dom_sf"/>
</dbReference>
<dbReference type="InterPro" id="IPR007430">
    <property type="entry name" value="VirB8"/>
</dbReference>
<proteinExistence type="inferred from homology"/>
<keyword evidence="4 7" id="KW-0812">Transmembrane</keyword>
<dbReference type="EMBL" id="JACHBU010000002">
    <property type="protein sequence ID" value="MBB6507472.1"/>
    <property type="molecule type" value="Genomic_DNA"/>
</dbReference>
<dbReference type="Pfam" id="PF04335">
    <property type="entry name" value="VirB8"/>
    <property type="match status" value="1"/>
</dbReference>
<name>A0A7X0JIV8_9HYPH</name>
<accession>A0A7X0JIV8</accession>
<evidence type="ECO:0000313" key="9">
    <source>
        <dbReference type="EMBL" id="MBB6507472.1"/>
    </source>
</evidence>
<evidence type="ECO:0000313" key="10">
    <source>
        <dbReference type="Proteomes" id="UP000585437"/>
    </source>
</evidence>
<dbReference type="GO" id="GO:0030255">
    <property type="term" value="P:protein secretion by the type IV secretion system"/>
    <property type="evidence" value="ECO:0007669"/>
    <property type="project" value="InterPro"/>
</dbReference>
<dbReference type="Gene3D" id="3.10.450.230">
    <property type="entry name" value="VirB8 protein"/>
    <property type="match status" value="1"/>
</dbReference>
<dbReference type="AlphaFoldDB" id="A0A7X0JIV8"/>
<evidence type="ECO:0000256" key="1">
    <source>
        <dbReference type="ARBA" id="ARBA00004162"/>
    </source>
</evidence>
<evidence type="ECO:0000256" key="4">
    <source>
        <dbReference type="ARBA" id="ARBA00022692"/>
    </source>
</evidence>
<keyword evidence="5 7" id="KW-1133">Transmembrane helix</keyword>
<evidence type="ECO:0000256" key="6">
    <source>
        <dbReference type="ARBA" id="ARBA00023136"/>
    </source>
</evidence>
<protein>
    <recommendedName>
        <fullName evidence="3">Type IV secretion system protein virB8</fullName>
    </recommendedName>
</protein>
<evidence type="ECO:0000256" key="5">
    <source>
        <dbReference type="ARBA" id="ARBA00022989"/>
    </source>
</evidence>
<dbReference type="CDD" id="cd16424">
    <property type="entry name" value="VirB8"/>
    <property type="match status" value="1"/>
</dbReference>
<evidence type="ECO:0000256" key="7">
    <source>
        <dbReference type="SAM" id="Phobius"/>
    </source>
</evidence>
<evidence type="ECO:0000256" key="3">
    <source>
        <dbReference type="ARBA" id="ARBA00014420"/>
    </source>
</evidence>
<feature type="domain" description="Bacterial virulence protein VirB8" evidence="8">
    <location>
        <begin position="16"/>
        <end position="222"/>
    </location>
</feature>